<reference evidence="3" key="1">
    <citation type="journal article" date="2019" name="Int. J. Syst. Evol. Microbiol.">
        <title>The Global Catalogue of Microorganisms (GCM) 10K type strain sequencing project: providing services to taxonomists for standard genome sequencing and annotation.</title>
        <authorList>
            <consortium name="The Broad Institute Genomics Platform"/>
            <consortium name="The Broad Institute Genome Sequencing Center for Infectious Disease"/>
            <person name="Wu L."/>
            <person name="Ma J."/>
        </authorList>
    </citation>
    <scope>NUCLEOTIDE SEQUENCE [LARGE SCALE GENOMIC DNA]</scope>
    <source>
        <strain evidence="3">CGMCC 1.12942</strain>
    </source>
</reference>
<sequence length="61" mass="7047">MDLTAVIRQLRREGYYVNPDDLSALSPYLTEHIKRFGDYVIDLEEPPQPLDGKLELELKTA</sequence>
<gene>
    <name evidence="2" type="ORF">ACFQNG_13130</name>
</gene>
<dbReference type="EMBL" id="JBHTBW010000045">
    <property type="protein sequence ID" value="MFC7442037.1"/>
    <property type="molecule type" value="Genomic_DNA"/>
</dbReference>
<keyword evidence="3" id="KW-1185">Reference proteome</keyword>
<proteinExistence type="predicted"/>
<feature type="domain" description="Tn3 transposase DDE" evidence="1">
    <location>
        <begin position="2"/>
        <end position="39"/>
    </location>
</feature>
<dbReference type="RefSeq" id="WP_379865655.1">
    <property type="nucleotide sequence ID" value="NZ_JBHTBW010000045.1"/>
</dbReference>
<name>A0ABW2RMT1_9BACL</name>
<evidence type="ECO:0000313" key="2">
    <source>
        <dbReference type="EMBL" id="MFC7442037.1"/>
    </source>
</evidence>
<evidence type="ECO:0000259" key="1">
    <source>
        <dbReference type="Pfam" id="PF01526"/>
    </source>
</evidence>
<protein>
    <submittedName>
        <fullName evidence="2">Tn3 family transposase</fullName>
    </submittedName>
</protein>
<dbReference type="Pfam" id="PF01526">
    <property type="entry name" value="DDE_Tnp_Tn3"/>
    <property type="match status" value="1"/>
</dbReference>
<dbReference type="Proteomes" id="UP001596500">
    <property type="component" value="Unassembled WGS sequence"/>
</dbReference>
<organism evidence="2 3">
    <name type="scientific">Laceyella putida</name>
    <dbReference type="NCBI Taxonomy" id="110101"/>
    <lineage>
        <taxon>Bacteria</taxon>
        <taxon>Bacillati</taxon>
        <taxon>Bacillota</taxon>
        <taxon>Bacilli</taxon>
        <taxon>Bacillales</taxon>
        <taxon>Thermoactinomycetaceae</taxon>
        <taxon>Laceyella</taxon>
    </lineage>
</organism>
<evidence type="ECO:0000313" key="3">
    <source>
        <dbReference type="Proteomes" id="UP001596500"/>
    </source>
</evidence>
<comment type="caution">
    <text evidence="2">The sequence shown here is derived from an EMBL/GenBank/DDBJ whole genome shotgun (WGS) entry which is preliminary data.</text>
</comment>
<accession>A0ABW2RMT1</accession>
<dbReference type="InterPro" id="IPR002513">
    <property type="entry name" value="Tn3_Tnp_DDE_dom"/>
</dbReference>